<feature type="domain" description="YscD cytoplasmic" evidence="1">
    <location>
        <begin position="16"/>
        <end position="105"/>
    </location>
</feature>
<evidence type="ECO:0000259" key="2">
    <source>
        <dbReference type="Pfam" id="PF21934"/>
    </source>
</evidence>
<dbReference type="OrthoDB" id="9124756at2"/>
<sequence length="450" mass="48429">MDQNPASLEPRGALHILNGHHAGVVVELNDFDHLSVGSGVDNDIILADDTIEAQHAQFKRDKAGWRILASAAVTRQNGLAVEPETWNAADGALRLGNIWLALVPEGGTPPDLASIEHGAPAMGVDSGEQESAIHDEGSAMVPPTLPASPPKARRPARWRRLPMVLVPVLLLPAGLLLGMTQRPGTSPSEAVIARPLPELDPALAKLLQAPRWRDLKATPQEDGRAVIHGWLPDEGSLEALSMQLARVKPRPILRIRTDDGTREAVKTLVTELAPGLHSEYAKNGHVVLSGAAADEQSVDGVVARLKKQIPELNVKTEGIEYLPTVVDQLQKTLEAEKIAGVRASWDGRQVKLTGTVSPVSEARLQTLLQAFDQRYRSAIPFEATLTRDLGRYGTGLPFAIRSVVGGNAPYIVLEDGTMLTPGGTYAGWRLKDVDATNLTFDAPQLLVVKR</sequence>
<dbReference type="Pfam" id="PF16697">
    <property type="entry name" value="Yop-YscD_cpl"/>
    <property type="match status" value="1"/>
</dbReference>
<evidence type="ECO:0000313" key="4">
    <source>
        <dbReference type="Proteomes" id="UP000254573"/>
    </source>
</evidence>
<evidence type="ECO:0000313" key="3">
    <source>
        <dbReference type="EMBL" id="SUA80625.1"/>
    </source>
</evidence>
<dbReference type="CDD" id="cd00060">
    <property type="entry name" value="FHA"/>
    <property type="match status" value="1"/>
</dbReference>
<dbReference type="EMBL" id="UGSG01000001">
    <property type="protein sequence ID" value="SUA80625.1"/>
    <property type="molecule type" value="Genomic_DNA"/>
</dbReference>
<reference evidence="3 4" key="1">
    <citation type="submission" date="2018-06" db="EMBL/GenBank/DDBJ databases">
        <authorList>
            <consortium name="Pathogen Informatics"/>
            <person name="Doyle S."/>
        </authorList>
    </citation>
    <scope>NUCLEOTIDE SEQUENCE [LARGE SCALE GENOMIC DNA]</scope>
    <source>
        <strain evidence="3 4">NCTC13160</strain>
    </source>
</reference>
<protein>
    <submittedName>
        <fullName evidence="3">Type III secretion apparatus protein, YscD/HrpQ family</fullName>
    </submittedName>
</protein>
<dbReference type="Gene3D" id="2.60.200.20">
    <property type="match status" value="1"/>
</dbReference>
<dbReference type="KEGG" id="ppnm:LV28_19480"/>
<dbReference type="Pfam" id="PF21934">
    <property type="entry name" value="Yop-YscD_ppl_3rd"/>
    <property type="match status" value="1"/>
</dbReference>
<dbReference type="NCBIfam" id="TIGR02500">
    <property type="entry name" value="type_III_yscD"/>
    <property type="match status" value="1"/>
</dbReference>
<accession>A0A378YTX2</accession>
<dbReference type="InterPro" id="IPR008984">
    <property type="entry name" value="SMAD_FHA_dom_sf"/>
</dbReference>
<dbReference type="InterPro" id="IPR053946">
    <property type="entry name" value="YscD_ppl_3rd"/>
</dbReference>
<feature type="domain" description="YscD-like Bon-like" evidence="2">
    <location>
        <begin position="325"/>
        <end position="381"/>
    </location>
</feature>
<dbReference type="RefSeq" id="WP_038620112.1">
    <property type="nucleotide sequence ID" value="NZ_CP009553.3"/>
</dbReference>
<dbReference type="AlphaFoldDB" id="A0A378YTX2"/>
<name>A0A378YTX2_9BURK</name>
<dbReference type="InterPro" id="IPR032030">
    <property type="entry name" value="YscD_cytoplasmic_dom"/>
</dbReference>
<gene>
    <name evidence="3" type="ORF">NCTC13160_03843</name>
</gene>
<dbReference type="SUPFAM" id="SSF49879">
    <property type="entry name" value="SMAD/FHA domain"/>
    <property type="match status" value="1"/>
</dbReference>
<organism evidence="3 4">
    <name type="scientific">Pandoraea pnomenusa</name>
    <dbReference type="NCBI Taxonomy" id="93220"/>
    <lineage>
        <taxon>Bacteria</taxon>
        <taxon>Pseudomonadati</taxon>
        <taxon>Pseudomonadota</taxon>
        <taxon>Betaproteobacteria</taxon>
        <taxon>Burkholderiales</taxon>
        <taxon>Burkholderiaceae</taxon>
        <taxon>Pandoraea</taxon>
    </lineage>
</organism>
<evidence type="ECO:0000259" key="1">
    <source>
        <dbReference type="Pfam" id="PF16697"/>
    </source>
</evidence>
<dbReference type="Proteomes" id="UP000254573">
    <property type="component" value="Unassembled WGS sequence"/>
</dbReference>
<dbReference type="InterPro" id="IPR012843">
    <property type="entry name" value="YscD"/>
</dbReference>
<proteinExistence type="predicted"/>